<proteinExistence type="predicted"/>
<dbReference type="GO" id="GO:0009898">
    <property type="term" value="C:cytoplasmic side of plasma membrane"/>
    <property type="evidence" value="ECO:0007669"/>
    <property type="project" value="TreeGrafter"/>
</dbReference>
<dbReference type="GO" id="GO:0000160">
    <property type="term" value="P:phosphorelay signal transduction system"/>
    <property type="evidence" value="ECO:0007669"/>
    <property type="project" value="InterPro"/>
</dbReference>
<dbReference type="Gene3D" id="3.40.50.2300">
    <property type="match status" value="1"/>
</dbReference>
<dbReference type="InterPro" id="IPR001789">
    <property type="entry name" value="Sig_transdc_resp-reg_receiver"/>
</dbReference>
<evidence type="ECO:0000256" key="1">
    <source>
        <dbReference type="PROSITE-ProRule" id="PRU00169"/>
    </source>
</evidence>
<dbReference type="InterPro" id="IPR050625">
    <property type="entry name" value="ParA/MinD_ATPase"/>
</dbReference>
<sequence length="438" mass="47363">MPVPSRSASVRAAVWTAWASNRSSARRDVRRRARRSQESKVMAKIALVSADDARLQYLSGLIAQAANHVVQRTCAAPSQALAKPGLGQGTDLLILEAAAFNPDDIQQLRRLTSEHPDTPCMLLTESPSADLLMRAMRAGVQCVLPWPPDAQEFRDELQRCTSHALSSTRHDGQVLSFLSCKGGSGTTFTAANFAHVLSARHGKHVLLVDLCQQYGDAAFLVTDQSPPATLANVCNQIDRLDAALLDTCVTHVSHGFDVLAGAGDPVKAGEIKAAHLERILVLAASMYDVVVFDLGQDINPASIVVLDHSSVIYPVLQLSLSYLRAGRRLMEICHSLGYHADRLRLVVNQYDKRVPITQNTLESAFGMPVAHVLPYDPGTVRDAANQGVPVLQLAEGSPIARALADMARQLFPASPHQRDSLLRKLFGHASQVPAPARA</sequence>
<dbReference type="EMBL" id="AAKL01000076">
    <property type="protein sequence ID" value="EAP70892.1"/>
    <property type="molecule type" value="Genomic_DNA"/>
</dbReference>
<dbReference type="GO" id="GO:0005829">
    <property type="term" value="C:cytosol"/>
    <property type="evidence" value="ECO:0007669"/>
    <property type="project" value="TreeGrafter"/>
</dbReference>
<dbReference type="PROSITE" id="PS50110">
    <property type="entry name" value="RESPONSE_REGULATORY"/>
    <property type="match status" value="1"/>
</dbReference>
<dbReference type="PANTHER" id="PTHR43384">
    <property type="entry name" value="SEPTUM SITE-DETERMINING PROTEIN MIND HOMOLOG, CHLOROPLASTIC-RELATED"/>
    <property type="match status" value="1"/>
</dbReference>
<dbReference type="SUPFAM" id="SSF52172">
    <property type="entry name" value="CheY-like"/>
    <property type="match status" value="1"/>
</dbReference>
<comment type="caution">
    <text evidence="1">Lacks conserved residue(s) required for the propagation of feature annotation.</text>
</comment>
<accession>A0AB33V7S6</accession>
<organism evidence="3 4">
    <name type="scientific">Ralstonia solanacearum (strain UW551)</name>
    <dbReference type="NCBI Taxonomy" id="342110"/>
    <lineage>
        <taxon>Bacteria</taxon>
        <taxon>Pseudomonadati</taxon>
        <taxon>Pseudomonadota</taxon>
        <taxon>Betaproteobacteria</taxon>
        <taxon>Burkholderiales</taxon>
        <taxon>Burkholderiaceae</taxon>
        <taxon>Ralstonia</taxon>
        <taxon>Ralstonia solanacearum species complex</taxon>
    </lineage>
</organism>
<dbReference type="InterPro" id="IPR002586">
    <property type="entry name" value="CobQ/CobB/MinD/ParA_Nub-bd_dom"/>
</dbReference>
<evidence type="ECO:0000313" key="4">
    <source>
        <dbReference type="Proteomes" id="UP000005933"/>
    </source>
</evidence>
<dbReference type="GO" id="GO:0005524">
    <property type="term" value="F:ATP binding"/>
    <property type="evidence" value="ECO:0007669"/>
    <property type="project" value="TreeGrafter"/>
</dbReference>
<dbReference type="InterPro" id="IPR011006">
    <property type="entry name" value="CheY-like_superfamily"/>
</dbReference>
<reference evidence="3 4" key="1">
    <citation type="journal article" date="2006" name="Mol. Plant Microbe Interact.">
        <title>Identification of open reading frames unique to a select agent: Ralstonia solanacearum race 3 biovar 2.</title>
        <authorList>
            <person name="Gabriel D.W."/>
            <person name="Allen C."/>
            <person name="Schell M."/>
            <person name="Denny T.P."/>
            <person name="Greenberg J.T."/>
            <person name="Duan Y.P."/>
            <person name="Flores-Cruz Z."/>
            <person name="Huang Q."/>
            <person name="Clifford J.M."/>
            <person name="Presting G."/>
            <person name="Gonzalez E.T."/>
            <person name="Reddy J."/>
            <person name="Elphinstone J."/>
            <person name="Swanson J."/>
            <person name="Yao J."/>
            <person name="Mulholland V."/>
            <person name="Liu L."/>
            <person name="Farmerie W."/>
            <person name="Patnaikuni M."/>
            <person name="Balogh B."/>
            <person name="Norman D."/>
            <person name="Alvarez A."/>
            <person name="Castillo J.A."/>
            <person name="Jones J."/>
            <person name="Saddler G."/>
            <person name="Walunas T."/>
            <person name="Zhukov A."/>
            <person name="Mikhailova N."/>
        </authorList>
    </citation>
    <scope>NUCLEOTIDE SEQUENCE [LARGE SCALE GENOMIC DNA]</scope>
    <source>
        <strain evidence="3 4">UW551</strain>
    </source>
</reference>
<dbReference type="PANTHER" id="PTHR43384:SF13">
    <property type="entry name" value="SLR0110 PROTEIN"/>
    <property type="match status" value="1"/>
</dbReference>
<comment type="caution">
    <text evidence="3">The sequence shown here is derived from an EMBL/GenBank/DDBJ whole genome shotgun (WGS) entry which is preliminary data.</text>
</comment>
<name>A0AB33V7S6_RALSU</name>
<dbReference type="GO" id="GO:0051782">
    <property type="term" value="P:negative regulation of cell division"/>
    <property type="evidence" value="ECO:0007669"/>
    <property type="project" value="TreeGrafter"/>
</dbReference>
<dbReference type="Proteomes" id="UP000005933">
    <property type="component" value="Unassembled WGS sequence"/>
</dbReference>
<dbReference type="Pfam" id="PF01656">
    <property type="entry name" value="CbiA"/>
    <property type="match status" value="1"/>
</dbReference>
<dbReference type="SUPFAM" id="SSF52540">
    <property type="entry name" value="P-loop containing nucleoside triphosphate hydrolases"/>
    <property type="match status" value="1"/>
</dbReference>
<protein>
    <submittedName>
        <fullName evidence="3">PILUS ASSEMBLY PROTEIN cpaE1</fullName>
    </submittedName>
</protein>
<dbReference type="InterPro" id="IPR027417">
    <property type="entry name" value="P-loop_NTPase"/>
</dbReference>
<dbReference type="GO" id="GO:0016887">
    <property type="term" value="F:ATP hydrolysis activity"/>
    <property type="evidence" value="ECO:0007669"/>
    <property type="project" value="TreeGrafter"/>
</dbReference>
<gene>
    <name evidence="3" type="ORF">RRSL_00403</name>
</gene>
<dbReference type="AlphaFoldDB" id="A0AB33V7S6"/>
<dbReference type="Gene3D" id="3.40.50.300">
    <property type="entry name" value="P-loop containing nucleotide triphosphate hydrolases"/>
    <property type="match status" value="1"/>
</dbReference>
<evidence type="ECO:0000313" key="3">
    <source>
        <dbReference type="EMBL" id="EAP70892.1"/>
    </source>
</evidence>
<feature type="domain" description="Response regulatory" evidence="2">
    <location>
        <begin position="44"/>
        <end position="161"/>
    </location>
</feature>
<evidence type="ECO:0000259" key="2">
    <source>
        <dbReference type="PROSITE" id="PS50110"/>
    </source>
</evidence>